<name>A0A8K0F3R2_BRALA</name>
<evidence type="ECO:0000259" key="1">
    <source>
        <dbReference type="SMART" id="SM00355"/>
    </source>
</evidence>
<feature type="domain" description="C2H2-type" evidence="1">
    <location>
        <begin position="55"/>
        <end position="78"/>
    </location>
</feature>
<sequence length="343" mass="38977">MNSDVPVMPRQMYQRFGRILTCPLCRNYRCVNPKTLARHEKMHMAGERAQSAVGYKCSFCNVFKLTEVDMQEHCARAHSIEATCSAAARPDEIPCIKVESDEELEEQEQTDPPMQPIIKGEREDEELQHLHVEEQQADPHEHPIFRGEPEQRQLPVEEQQRVPVQEQQADPHEAPMVVKVEPGQVKGHPGQVEEQQEDGENAVEVNPLVNSMASAGPLARPLASPELTFIILYVARQVRKDRNLLMKGVKGIRRMLSQGEIQFVVLTADAKPQFRLLELIRLCKKSCVPYVFIKYRHALRWACGTRGKTGVLVAAFTVDMHGQGPIVRSQIEFVKRAIKCLHK</sequence>
<protein>
    <submittedName>
        <fullName evidence="2">SNU13 protein</fullName>
    </submittedName>
</protein>
<evidence type="ECO:0000313" key="3">
    <source>
        <dbReference type="Proteomes" id="UP000838412"/>
    </source>
</evidence>
<dbReference type="Gene3D" id="3.30.1330.30">
    <property type="match status" value="1"/>
</dbReference>
<organism evidence="2 3">
    <name type="scientific">Branchiostoma lanceolatum</name>
    <name type="common">Common lancelet</name>
    <name type="synonym">Amphioxus lanceolatum</name>
    <dbReference type="NCBI Taxonomy" id="7740"/>
    <lineage>
        <taxon>Eukaryota</taxon>
        <taxon>Metazoa</taxon>
        <taxon>Chordata</taxon>
        <taxon>Cephalochordata</taxon>
        <taxon>Leptocardii</taxon>
        <taxon>Amphioxiformes</taxon>
        <taxon>Branchiostomatidae</taxon>
        <taxon>Branchiostoma</taxon>
    </lineage>
</organism>
<accession>A0A8K0F3R2</accession>
<proteinExistence type="predicted"/>
<evidence type="ECO:0000313" key="2">
    <source>
        <dbReference type="EMBL" id="CAH1274662.1"/>
    </source>
</evidence>
<dbReference type="InterPro" id="IPR004038">
    <property type="entry name" value="Ribosomal_eL8/eL30/eS12/Gad45"/>
</dbReference>
<feature type="domain" description="C2H2-type" evidence="1">
    <location>
        <begin position="20"/>
        <end position="43"/>
    </location>
</feature>
<dbReference type="InterPro" id="IPR013087">
    <property type="entry name" value="Znf_C2H2_type"/>
</dbReference>
<dbReference type="EMBL" id="OV696694">
    <property type="protein sequence ID" value="CAH1274662.1"/>
    <property type="molecule type" value="Genomic_DNA"/>
</dbReference>
<dbReference type="AlphaFoldDB" id="A0A8K0F3R2"/>
<dbReference type="SMART" id="SM00355">
    <property type="entry name" value="ZnF_C2H2"/>
    <property type="match status" value="2"/>
</dbReference>
<keyword evidence="3" id="KW-1185">Reference proteome</keyword>
<reference evidence="2" key="1">
    <citation type="submission" date="2022-01" db="EMBL/GenBank/DDBJ databases">
        <authorList>
            <person name="Braso-Vives M."/>
        </authorList>
    </citation>
    <scope>NUCLEOTIDE SEQUENCE</scope>
</reference>
<gene>
    <name evidence="2" type="primary">SNU13</name>
    <name evidence="2" type="ORF">BLAG_LOCUS25604</name>
</gene>
<dbReference type="InterPro" id="IPR029064">
    <property type="entry name" value="Ribosomal_eL30-like_sf"/>
</dbReference>
<dbReference type="SUPFAM" id="SSF55315">
    <property type="entry name" value="L30e-like"/>
    <property type="match status" value="1"/>
</dbReference>
<dbReference type="Pfam" id="PF01248">
    <property type="entry name" value="Ribosomal_L7Ae"/>
    <property type="match status" value="1"/>
</dbReference>
<dbReference type="Proteomes" id="UP000838412">
    <property type="component" value="Chromosome 9"/>
</dbReference>